<evidence type="ECO:0000313" key="13">
    <source>
        <dbReference type="EMBL" id="CBH99714.1"/>
    </source>
</evidence>
<dbReference type="InterPro" id="IPR014017">
    <property type="entry name" value="DNA_helicase_UvrD-like_C"/>
</dbReference>
<dbReference type="GO" id="GO:0033202">
    <property type="term" value="C:DNA helicase complex"/>
    <property type="evidence" value="ECO:0007669"/>
    <property type="project" value="TreeGrafter"/>
</dbReference>
<dbReference type="GO" id="GO:0005829">
    <property type="term" value="C:cytosol"/>
    <property type="evidence" value="ECO:0007669"/>
    <property type="project" value="TreeGrafter"/>
</dbReference>
<feature type="domain" description="UvrD-like helicase ATP-binding" evidence="12">
    <location>
        <begin position="18"/>
        <end position="337"/>
    </location>
</feature>
<keyword evidence="6" id="KW-0238">DNA-binding</keyword>
<sequence length="725" mass="79681">MPITEAELIAGIEAKNGFPLDATQKQAILYGAGPLLIAAGPGTGKTEVLVARCVKFMCCDGVAPGSIMLTTFTEKAAKNLQDRLSELFLFLTARYPQLGTIDPSGLRIGTLHGLCNDILQEYRYTGYQNLRLLDEVSSALLLHTSVVSAIQTLQPDLYIQFGYLFGNKPQYALSKWDWALALQQLFNRLIEDQINVNALQQAGGVWTALLAADGIYEQALANAAACDFSRLLRYFREFLDTAQGNIFLNGDGSGVRLPLTHVLVDEYQDTNPIQESIYLRLADNLAHNITVVGDDDQALYRFRGGTVECMVGFPSACLARWGANPAIIYLSDNHRSDKDIVDRCNAYISSFPQMAAPNVRIAGKPPLNSAVGRTGSHPAVGLIRKGKVIDCATDMATLISDLRTNGVIQDYSQCVLLLRSTKNSPNFAGPYVGALQARNIPVYNPRSKDYLEQIEVAQFLGAFVRIIDPQLTHISSLLSPSIKQMVQGWVGEYDAIAPANPSLSGYVVQAAQAIAAMGIGQRITPATPTILYRILAHQPFQGYQASPEMDLRLSKLTRLFESFCSQYGRALWTDKSTAGQLPGWWYGSFYYGLCGYLEKKGLDDDEDEEVVCPAGYFPIMTVHQAKGLEFDFVFVGNLGGNVSSSSAHQLEEDLRPFRFNPPLVTHPISASQWHDDIRQHFVAFSRARFALVLMATDGQLRKTGSETASFGNQGGAWVRQNTPRL</sequence>
<dbReference type="InterPro" id="IPR000212">
    <property type="entry name" value="DNA_helicase_UvrD/REP"/>
</dbReference>
<proteinExistence type="inferred from homology"/>
<evidence type="ECO:0000256" key="8">
    <source>
        <dbReference type="ARBA" id="ARBA00034617"/>
    </source>
</evidence>
<evidence type="ECO:0000256" key="9">
    <source>
        <dbReference type="ARBA" id="ARBA00034808"/>
    </source>
</evidence>
<protein>
    <recommendedName>
        <fullName evidence="9">DNA 3'-5' helicase</fullName>
        <ecNumber evidence="9">5.6.2.4</ecNumber>
    </recommendedName>
</protein>
<dbReference type="GO" id="GO:0005524">
    <property type="term" value="F:ATP binding"/>
    <property type="evidence" value="ECO:0007669"/>
    <property type="project" value="UniProtKB-KW"/>
</dbReference>
<dbReference type="GO" id="GO:0043138">
    <property type="term" value="F:3'-5' DNA helicase activity"/>
    <property type="evidence" value="ECO:0007669"/>
    <property type="project" value="UniProtKB-EC"/>
</dbReference>
<comment type="caution">
    <text evidence="13">The sequence shown here is derived from an EMBL/GenBank/DDBJ whole genome shotgun (WGS) entry which is preliminary data.</text>
</comment>
<dbReference type="GO" id="GO:0003677">
    <property type="term" value="F:DNA binding"/>
    <property type="evidence" value="ECO:0007669"/>
    <property type="project" value="UniProtKB-KW"/>
</dbReference>
<evidence type="ECO:0000256" key="2">
    <source>
        <dbReference type="ARBA" id="ARBA00022741"/>
    </source>
</evidence>
<dbReference type="CDD" id="cd17932">
    <property type="entry name" value="DEXQc_UvrD"/>
    <property type="match status" value="1"/>
</dbReference>
<keyword evidence="5" id="KW-0067">ATP-binding</keyword>
<gene>
    <name evidence="13" type="ORF">CARN3_0660</name>
</gene>
<dbReference type="PROSITE" id="PS51198">
    <property type="entry name" value="UVRD_HELICASE_ATP_BIND"/>
    <property type="match status" value="1"/>
</dbReference>
<comment type="catalytic activity">
    <reaction evidence="10">
        <text>ATP + H2O = ADP + phosphate + H(+)</text>
        <dbReference type="Rhea" id="RHEA:13065"/>
        <dbReference type="ChEBI" id="CHEBI:15377"/>
        <dbReference type="ChEBI" id="CHEBI:15378"/>
        <dbReference type="ChEBI" id="CHEBI:30616"/>
        <dbReference type="ChEBI" id="CHEBI:43474"/>
        <dbReference type="ChEBI" id="CHEBI:456216"/>
        <dbReference type="EC" id="5.6.2.4"/>
    </reaction>
</comment>
<keyword evidence="7" id="KW-0413">Isomerase</keyword>
<feature type="region of interest" description="Disordered" evidence="11">
    <location>
        <begin position="705"/>
        <end position="725"/>
    </location>
</feature>
<dbReference type="Gene3D" id="3.40.50.300">
    <property type="entry name" value="P-loop containing nucleotide triphosphate hydrolases"/>
    <property type="match status" value="2"/>
</dbReference>
<dbReference type="InterPro" id="IPR027417">
    <property type="entry name" value="P-loop_NTPase"/>
</dbReference>
<evidence type="ECO:0000256" key="1">
    <source>
        <dbReference type="ARBA" id="ARBA00009922"/>
    </source>
</evidence>
<keyword evidence="4 13" id="KW-0347">Helicase</keyword>
<comment type="catalytic activity">
    <reaction evidence="8">
        <text>Couples ATP hydrolysis with the unwinding of duplex DNA by translocating in the 3'-5' direction.</text>
        <dbReference type="EC" id="5.6.2.4"/>
    </reaction>
</comment>
<dbReference type="Gene3D" id="1.10.10.160">
    <property type="match status" value="1"/>
</dbReference>
<dbReference type="Pfam" id="PF13361">
    <property type="entry name" value="UvrD_C"/>
    <property type="match status" value="1"/>
</dbReference>
<evidence type="ECO:0000256" key="11">
    <source>
        <dbReference type="SAM" id="MobiDB-lite"/>
    </source>
</evidence>
<evidence type="ECO:0000256" key="3">
    <source>
        <dbReference type="ARBA" id="ARBA00022801"/>
    </source>
</evidence>
<comment type="similarity">
    <text evidence="1">Belongs to the helicase family. UvrD subfamily.</text>
</comment>
<dbReference type="InterPro" id="IPR014016">
    <property type="entry name" value="UvrD-like_ATP-bd"/>
</dbReference>
<organism evidence="13">
    <name type="scientific">mine drainage metagenome</name>
    <dbReference type="NCBI Taxonomy" id="410659"/>
    <lineage>
        <taxon>unclassified sequences</taxon>
        <taxon>metagenomes</taxon>
        <taxon>ecological metagenomes</taxon>
    </lineage>
</organism>
<evidence type="ECO:0000256" key="7">
    <source>
        <dbReference type="ARBA" id="ARBA00023235"/>
    </source>
</evidence>
<dbReference type="Pfam" id="PF00580">
    <property type="entry name" value="UvrD-helicase"/>
    <property type="match status" value="1"/>
</dbReference>
<evidence type="ECO:0000256" key="6">
    <source>
        <dbReference type="ARBA" id="ARBA00023125"/>
    </source>
</evidence>
<dbReference type="PANTHER" id="PTHR11070:SF2">
    <property type="entry name" value="ATP-DEPENDENT DNA HELICASE SRS2"/>
    <property type="match status" value="1"/>
</dbReference>
<accession>E6PXQ5</accession>
<dbReference type="GO" id="GO:0016787">
    <property type="term" value="F:hydrolase activity"/>
    <property type="evidence" value="ECO:0007669"/>
    <property type="project" value="UniProtKB-KW"/>
</dbReference>
<keyword evidence="2" id="KW-0547">Nucleotide-binding</keyword>
<reference evidence="13" key="1">
    <citation type="submission" date="2009-10" db="EMBL/GenBank/DDBJ databases">
        <title>Diversity of trophic interactions inside an arsenic-rich microbial ecosystem.</title>
        <authorList>
            <person name="Bertin P.N."/>
            <person name="Heinrich-Salmeron A."/>
            <person name="Pelletier E."/>
            <person name="Goulhen-Chollet F."/>
            <person name="Arsene-Ploetze F."/>
            <person name="Gallien S."/>
            <person name="Calteau A."/>
            <person name="Vallenet D."/>
            <person name="Casiot C."/>
            <person name="Chane-Woon-Ming B."/>
            <person name="Giloteaux L."/>
            <person name="Barakat M."/>
            <person name="Bonnefoy V."/>
            <person name="Bruneel O."/>
            <person name="Chandler M."/>
            <person name="Cleiss J."/>
            <person name="Duran R."/>
            <person name="Elbaz-Poulichet F."/>
            <person name="Fonknechten N."/>
            <person name="Lauga B."/>
            <person name="Mornico D."/>
            <person name="Ortet P."/>
            <person name="Schaeffer C."/>
            <person name="Siguier P."/>
            <person name="Alexander Thil Smith A."/>
            <person name="Van Dorsselaer A."/>
            <person name="Weissenbach J."/>
            <person name="Medigue C."/>
            <person name="Le Paslier D."/>
        </authorList>
    </citation>
    <scope>NUCLEOTIDE SEQUENCE</scope>
</reference>
<dbReference type="GO" id="GO:0000725">
    <property type="term" value="P:recombinational repair"/>
    <property type="evidence" value="ECO:0007669"/>
    <property type="project" value="TreeGrafter"/>
</dbReference>
<evidence type="ECO:0000259" key="12">
    <source>
        <dbReference type="PROSITE" id="PS51198"/>
    </source>
</evidence>
<name>E6PXQ5_9ZZZZ</name>
<dbReference type="EC" id="5.6.2.4" evidence="9"/>
<evidence type="ECO:0000256" key="4">
    <source>
        <dbReference type="ARBA" id="ARBA00022806"/>
    </source>
</evidence>
<dbReference type="EMBL" id="CABN01000045">
    <property type="protein sequence ID" value="CBH99714.1"/>
    <property type="molecule type" value="Genomic_DNA"/>
</dbReference>
<evidence type="ECO:0000256" key="10">
    <source>
        <dbReference type="ARBA" id="ARBA00048988"/>
    </source>
</evidence>
<dbReference type="InterPro" id="IPR013986">
    <property type="entry name" value="DExx_box_DNA_helicase_dom_sf"/>
</dbReference>
<keyword evidence="3" id="KW-0378">Hydrolase</keyword>
<evidence type="ECO:0000256" key="5">
    <source>
        <dbReference type="ARBA" id="ARBA00022840"/>
    </source>
</evidence>
<dbReference type="PANTHER" id="PTHR11070">
    <property type="entry name" value="UVRD / RECB / PCRA DNA HELICASE FAMILY MEMBER"/>
    <property type="match status" value="1"/>
</dbReference>
<dbReference type="SUPFAM" id="SSF52540">
    <property type="entry name" value="P-loop containing nucleoside triphosphate hydrolases"/>
    <property type="match status" value="1"/>
</dbReference>
<dbReference type="AlphaFoldDB" id="E6PXQ5"/>